<evidence type="ECO:0000256" key="2">
    <source>
        <dbReference type="ARBA" id="ARBA00022603"/>
    </source>
</evidence>
<dbReference type="SUPFAM" id="SSF75217">
    <property type="entry name" value="alpha/beta knot"/>
    <property type="match status" value="1"/>
</dbReference>
<dbReference type="Pfam" id="PF00588">
    <property type="entry name" value="SpoU_methylase"/>
    <property type="match status" value="1"/>
</dbReference>
<sequence length="181" mass="19410">MKKNLMKSSYIGIGLSNPKSPTNVGGIMRAAGCYEADAVFFTGKRYLLAASNGNAQYNTDTQGAGLAIPLSQIDDLRNAVADDVSIVCVDLVEGACSLPEFQHPDKALYIFGPEDGTVSQALIDSSDAVVYMPTKGCMNLAASVNVLLYDRTAKMAHFDKGDALIRQSRDTNNRVRVKIPS</sequence>
<proteinExistence type="inferred from homology"/>
<dbReference type="InterPro" id="IPR004384">
    <property type="entry name" value="RNA_MeTrfase_TrmJ/LasT"/>
</dbReference>
<dbReference type="GO" id="GO:0008168">
    <property type="term" value="F:methyltransferase activity"/>
    <property type="evidence" value="ECO:0007669"/>
    <property type="project" value="UniProtKB-KW"/>
</dbReference>
<dbReference type="CDD" id="cd18098">
    <property type="entry name" value="SpoU-like"/>
    <property type="match status" value="1"/>
</dbReference>
<evidence type="ECO:0000313" key="7">
    <source>
        <dbReference type="Proteomes" id="UP001203423"/>
    </source>
</evidence>
<dbReference type="GO" id="GO:0032259">
    <property type="term" value="P:methylation"/>
    <property type="evidence" value="ECO:0007669"/>
    <property type="project" value="UniProtKB-KW"/>
</dbReference>
<gene>
    <name evidence="6" type="ORF">L2764_14615</name>
</gene>
<feature type="domain" description="tRNA/rRNA methyltransferase SpoU type" evidence="5">
    <location>
        <begin position="13"/>
        <end position="149"/>
    </location>
</feature>
<keyword evidence="7" id="KW-1185">Reference proteome</keyword>
<dbReference type="EMBL" id="JAKIKS010000056">
    <property type="protein sequence ID" value="MCL1125676.1"/>
    <property type="molecule type" value="Genomic_DNA"/>
</dbReference>
<keyword evidence="4" id="KW-0949">S-adenosyl-L-methionine</keyword>
<evidence type="ECO:0000256" key="3">
    <source>
        <dbReference type="ARBA" id="ARBA00022679"/>
    </source>
</evidence>
<evidence type="ECO:0000256" key="4">
    <source>
        <dbReference type="ARBA" id="ARBA00022691"/>
    </source>
</evidence>
<protein>
    <submittedName>
        <fullName evidence="6">RNA methyltransferase</fullName>
    </submittedName>
</protein>
<organism evidence="6 7">
    <name type="scientific">Shewanella surugensis</name>
    <dbReference type="NCBI Taxonomy" id="212020"/>
    <lineage>
        <taxon>Bacteria</taxon>
        <taxon>Pseudomonadati</taxon>
        <taxon>Pseudomonadota</taxon>
        <taxon>Gammaproteobacteria</taxon>
        <taxon>Alteromonadales</taxon>
        <taxon>Shewanellaceae</taxon>
        <taxon>Shewanella</taxon>
    </lineage>
</organism>
<name>A0ABT0LEU3_9GAMM</name>
<dbReference type="InterPro" id="IPR029028">
    <property type="entry name" value="Alpha/beta_knot_MTases"/>
</dbReference>
<evidence type="ECO:0000259" key="5">
    <source>
        <dbReference type="Pfam" id="PF00588"/>
    </source>
</evidence>
<comment type="similarity">
    <text evidence="1">Belongs to the class IV-like SAM-binding methyltransferase superfamily. RNA methyltransferase TrmH family.</text>
</comment>
<dbReference type="Gene3D" id="3.40.1280.10">
    <property type="match status" value="1"/>
</dbReference>
<keyword evidence="3" id="KW-0808">Transferase</keyword>
<accession>A0ABT0LEU3</accession>
<dbReference type="Proteomes" id="UP001203423">
    <property type="component" value="Unassembled WGS sequence"/>
</dbReference>
<reference evidence="6 7" key="1">
    <citation type="submission" date="2022-01" db="EMBL/GenBank/DDBJ databases">
        <title>Whole genome-based taxonomy of the Shewanellaceae.</title>
        <authorList>
            <person name="Martin-Rodriguez A.J."/>
        </authorList>
    </citation>
    <scope>NUCLEOTIDE SEQUENCE [LARGE SCALE GENOMIC DNA]</scope>
    <source>
        <strain evidence="6 7">DSM 17177</strain>
    </source>
</reference>
<dbReference type="RefSeq" id="WP_248940988.1">
    <property type="nucleotide sequence ID" value="NZ_JAKIKS010000056.1"/>
</dbReference>
<keyword evidence="2 6" id="KW-0489">Methyltransferase</keyword>
<evidence type="ECO:0000313" key="6">
    <source>
        <dbReference type="EMBL" id="MCL1125676.1"/>
    </source>
</evidence>
<dbReference type="InterPro" id="IPR001537">
    <property type="entry name" value="SpoU_MeTrfase"/>
</dbReference>
<evidence type="ECO:0000256" key="1">
    <source>
        <dbReference type="ARBA" id="ARBA00007228"/>
    </source>
</evidence>
<dbReference type="PANTHER" id="PTHR42786">
    <property type="entry name" value="TRNA/RRNA METHYLTRANSFERASE"/>
    <property type="match status" value="1"/>
</dbReference>
<dbReference type="PANTHER" id="PTHR42786:SF6">
    <property type="entry name" value="TRNA_RRNA METHYLTRANSFERASE SPOU TYPE DOMAIN-CONTAINING PROTEIN"/>
    <property type="match status" value="1"/>
</dbReference>
<dbReference type="InterPro" id="IPR029026">
    <property type="entry name" value="tRNA_m1G_MTases_N"/>
</dbReference>
<comment type="caution">
    <text evidence="6">The sequence shown here is derived from an EMBL/GenBank/DDBJ whole genome shotgun (WGS) entry which is preliminary data.</text>
</comment>